<keyword evidence="2" id="KW-1185">Reference proteome</keyword>
<protein>
    <submittedName>
        <fullName evidence="1">Uncharacterized protein</fullName>
    </submittedName>
</protein>
<gene>
    <name evidence="1" type="ORF">PVK06_043083</name>
</gene>
<dbReference type="Proteomes" id="UP001358586">
    <property type="component" value="Chromosome 12"/>
</dbReference>
<name>A0ABR0MMM4_GOSAR</name>
<sequence>MRVKVDFDKDELSYPPNGILNVVIYAQFCNLCANQVDQRNIKVAKTCTTEGTTKGTTPTLTTPMMEDMAQRIMAYLEYNTTCNYEYKKEEVPSITQWTKPRVLLNEAGDIEEFDVEDSTSN</sequence>
<organism evidence="1 2">
    <name type="scientific">Gossypium arboreum</name>
    <name type="common">Tree cotton</name>
    <name type="synonym">Gossypium nanking</name>
    <dbReference type="NCBI Taxonomy" id="29729"/>
    <lineage>
        <taxon>Eukaryota</taxon>
        <taxon>Viridiplantae</taxon>
        <taxon>Streptophyta</taxon>
        <taxon>Embryophyta</taxon>
        <taxon>Tracheophyta</taxon>
        <taxon>Spermatophyta</taxon>
        <taxon>Magnoliopsida</taxon>
        <taxon>eudicotyledons</taxon>
        <taxon>Gunneridae</taxon>
        <taxon>Pentapetalae</taxon>
        <taxon>rosids</taxon>
        <taxon>malvids</taxon>
        <taxon>Malvales</taxon>
        <taxon>Malvaceae</taxon>
        <taxon>Malvoideae</taxon>
        <taxon>Gossypium</taxon>
    </lineage>
</organism>
<reference evidence="1 2" key="1">
    <citation type="submission" date="2023-03" db="EMBL/GenBank/DDBJ databases">
        <title>WGS of Gossypium arboreum.</title>
        <authorList>
            <person name="Yu D."/>
        </authorList>
    </citation>
    <scope>NUCLEOTIDE SEQUENCE [LARGE SCALE GENOMIC DNA]</scope>
    <source>
        <tissue evidence="1">Leaf</tissue>
    </source>
</reference>
<evidence type="ECO:0000313" key="1">
    <source>
        <dbReference type="EMBL" id="KAK5775213.1"/>
    </source>
</evidence>
<dbReference type="EMBL" id="JARKNE010000012">
    <property type="protein sequence ID" value="KAK5775213.1"/>
    <property type="molecule type" value="Genomic_DNA"/>
</dbReference>
<proteinExistence type="predicted"/>
<evidence type="ECO:0000313" key="2">
    <source>
        <dbReference type="Proteomes" id="UP001358586"/>
    </source>
</evidence>
<accession>A0ABR0MMM4</accession>
<comment type="caution">
    <text evidence="1">The sequence shown here is derived from an EMBL/GenBank/DDBJ whole genome shotgun (WGS) entry which is preliminary data.</text>
</comment>